<proteinExistence type="predicted"/>
<organism evidence="1 2">
    <name type="scientific">Avena sativa</name>
    <name type="common">Oat</name>
    <dbReference type="NCBI Taxonomy" id="4498"/>
    <lineage>
        <taxon>Eukaryota</taxon>
        <taxon>Viridiplantae</taxon>
        <taxon>Streptophyta</taxon>
        <taxon>Embryophyta</taxon>
        <taxon>Tracheophyta</taxon>
        <taxon>Spermatophyta</taxon>
        <taxon>Magnoliopsida</taxon>
        <taxon>Liliopsida</taxon>
        <taxon>Poales</taxon>
        <taxon>Poaceae</taxon>
        <taxon>BOP clade</taxon>
        <taxon>Pooideae</taxon>
        <taxon>Poodae</taxon>
        <taxon>Poeae</taxon>
        <taxon>Poeae Chloroplast Group 1 (Aveneae type)</taxon>
        <taxon>Aveninae</taxon>
        <taxon>Avena</taxon>
    </lineage>
</organism>
<evidence type="ECO:0000313" key="2">
    <source>
        <dbReference type="Proteomes" id="UP001732700"/>
    </source>
</evidence>
<dbReference type="Proteomes" id="UP001732700">
    <property type="component" value="Chromosome 7C"/>
</dbReference>
<sequence>MARLSIWFSAGQCESFFGEEDVDDGLLLFLAEQAPLLKSLHLTDCYEVTPEAFAEAINKFPLLEELELCECYSICDKRVFELVTTSCPRLKHFKHVDWAHFWFYSACFGTGSPISYGSMGDMYCHDDDEHDFRFLFIDPYDSDDSDHSCYFSGADEIDFEEHDRILPKGMRRCLRV</sequence>
<keyword evidence="2" id="KW-1185">Reference proteome</keyword>
<dbReference type="EnsemblPlants" id="AVESA.00010b.r2.7CG0677740.1">
    <property type="protein sequence ID" value="AVESA.00010b.r2.7CG0677740.1.CDS"/>
    <property type="gene ID" value="AVESA.00010b.r2.7CG0677740"/>
</dbReference>
<reference evidence="1" key="2">
    <citation type="submission" date="2025-09" db="UniProtKB">
        <authorList>
            <consortium name="EnsemblPlants"/>
        </authorList>
    </citation>
    <scope>IDENTIFICATION</scope>
</reference>
<protein>
    <submittedName>
        <fullName evidence="1">Uncharacterized protein</fullName>
    </submittedName>
</protein>
<reference evidence="1" key="1">
    <citation type="submission" date="2021-05" db="EMBL/GenBank/DDBJ databases">
        <authorList>
            <person name="Scholz U."/>
            <person name="Mascher M."/>
            <person name="Fiebig A."/>
        </authorList>
    </citation>
    <scope>NUCLEOTIDE SEQUENCE [LARGE SCALE GENOMIC DNA]</scope>
</reference>
<accession>A0ACD6A0H0</accession>
<name>A0ACD6A0H0_AVESA</name>
<evidence type="ECO:0000313" key="1">
    <source>
        <dbReference type="EnsemblPlants" id="AVESA.00010b.r2.7CG0677740.1.CDS"/>
    </source>
</evidence>